<dbReference type="Proteomes" id="UP000005730">
    <property type="component" value="Chromosome"/>
</dbReference>
<dbReference type="Pfam" id="PF14102">
    <property type="entry name" value="Caps_synth_CapC"/>
    <property type="match status" value="1"/>
</dbReference>
<keyword evidence="1" id="KW-0472">Membrane</keyword>
<sequence length="150" mass="15710">MQDVKDLSVMAMGVALSMWYHRRTGWPCGGLMSPGLMALQGNPLSMLLLLGSSVLVFLPLRCLALRFGLYGREKVGTALLLALFLKGVVSAMALRFPHLTPQALIHPGWAGFVVPGIVAAEADSHGLLPVMAGTAAVGAATAFAAVLLWG</sequence>
<evidence type="ECO:0000256" key="1">
    <source>
        <dbReference type="SAM" id="Phobius"/>
    </source>
</evidence>
<feature type="transmembrane region" description="Helical" evidence="1">
    <location>
        <begin position="75"/>
        <end position="97"/>
    </location>
</feature>
<feature type="transmembrane region" description="Helical" evidence="1">
    <location>
        <begin position="44"/>
        <end position="63"/>
    </location>
</feature>
<protein>
    <submittedName>
        <fullName evidence="2">Uncharacterized protein</fullName>
    </submittedName>
</protein>
<gene>
    <name evidence="2" type="ORF">TheveDRAFT_1788</name>
</gene>
<dbReference type="GO" id="GO:0016020">
    <property type="term" value="C:membrane"/>
    <property type="evidence" value="ECO:0007669"/>
    <property type="project" value="InterPro"/>
</dbReference>
<dbReference type="STRING" id="926567.TheveDRAFT_1788"/>
<dbReference type="HOGENOM" id="CLU_143404_0_0_0"/>
<proteinExistence type="predicted"/>
<name>H0UR69_9BACT</name>
<keyword evidence="1" id="KW-0812">Transmembrane</keyword>
<feature type="transmembrane region" description="Helical" evidence="1">
    <location>
        <begin position="127"/>
        <end position="149"/>
    </location>
</feature>
<reference evidence="2 3" key="1">
    <citation type="submission" date="2011-10" db="EMBL/GenBank/DDBJ databases">
        <title>The Noncontiguous Finished genome of Thermanaerovibrio velox DSM 12556.</title>
        <authorList>
            <consortium name="US DOE Joint Genome Institute (JGI-PGF)"/>
            <person name="Lucas S."/>
            <person name="Copeland A."/>
            <person name="Lapidus A."/>
            <person name="Glavina del Rio T."/>
            <person name="Dalin E."/>
            <person name="Tice H."/>
            <person name="Bruce D."/>
            <person name="Goodwin L."/>
            <person name="Pitluck S."/>
            <person name="Peters L."/>
            <person name="Mikhailova N."/>
            <person name="Teshima H."/>
            <person name="Kyrpides N."/>
            <person name="Mavromatis K."/>
            <person name="Ivanova N."/>
            <person name="Markowitz V."/>
            <person name="Cheng J.-F."/>
            <person name="Hugenholtz P."/>
            <person name="Woyke T."/>
            <person name="Wu D."/>
            <person name="Spring S."/>
            <person name="Brambilla E.-M."/>
            <person name="Klenk H.-P."/>
            <person name="Eisen J.A."/>
        </authorList>
    </citation>
    <scope>NUCLEOTIDE SEQUENCE [LARGE SCALE GENOMIC DNA]</scope>
    <source>
        <strain evidence="2 3">DSM 12556</strain>
    </source>
</reference>
<evidence type="ECO:0000313" key="2">
    <source>
        <dbReference type="EMBL" id="EHM10906.1"/>
    </source>
</evidence>
<dbReference type="AlphaFoldDB" id="H0UR69"/>
<dbReference type="InterPro" id="IPR008338">
    <property type="entry name" value="Capsule_biosynth_CapC"/>
</dbReference>
<keyword evidence="3" id="KW-1185">Reference proteome</keyword>
<keyword evidence="1" id="KW-1133">Transmembrane helix</keyword>
<organism evidence="2 3">
    <name type="scientific">Thermanaerovibrio velox DSM 12556</name>
    <dbReference type="NCBI Taxonomy" id="926567"/>
    <lineage>
        <taxon>Bacteria</taxon>
        <taxon>Thermotogati</taxon>
        <taxon>Synergistota</taxon>
        <taxon>Synergistia</taxon>
        <taxon>Synergistales</taxon>
        <taxon>Synergistaceae</taxon>
        <taxon>Thermanaerovibrio</taxon>
    </lineage>
</organism>
<accession>H0UR69</accession>
<dbReference type="EMBL" id="CM001377">
    <property type="protein sequence ID" value="EHM10906.1"/>
    <property type="molecule type" value="Genomic_DNA"/>
</dbReference>
<dbReference type="OrthoDB" id="6090at2"/>
<dbReference type="eggNOG" id="ENOG50333YX">
    <property type="taxonomic scope" value="Bacteria"/>
</dbReference>
<evidence type="ECO:0000313" key="3">
    <source>
        <dbReference type="Proteomes" id="UP000005730"/>
    </source>
</evidence>
<dbReference type="GO" id="GO:0045227">
    <property type="term" value="P:capsule polysaccharide biosynthetic process"/>
    <property type="evidence" value="ECO:0007669"/>
    <property type="project" value="InterPro"/>
</dbReference>
<dbReference type="RefSeq" id="WP_006584400.1">
    <property type="nucleotide sequence ID" value="NZ_CM001377.1"/>
</dbReference>